<keyword evidence="3" id="KW-1185">Reference proteome</keyword>
<dbReference type="Proteomes" id="UP000730482">
    <property type="component" value="Unassembled WGS sequence"/>
</dbReference>
<comment type="caution">
    <text evidence="2">The sequence shown here is derived from an EMBL/GenBank/DDBJ whole genome shotgun (WGS) entry which is preliminary data.</text>
</comment>
<evidence type="ECO:0000313" key="2">
    <source>
        <dbReference type="EMBL" id="MBS2551581.1"/>
    </source>
</evidence>
<accession>A0ABS5KZU1</accession>
<feature type="transmembrane region" description="Helical" evidence="1">
    <location>
        <begin position="143"/>
        <end position="161"/>
    </location>
</feature>
<evidence type="ECO:0000313" key="3">
    <source>
        <dbReference type="Proteomes" id="UP000730482"/>
    </source>
</evidence>
<reference evidence="2 3" key="1">
    <citation type="submission" date="2020-02" db="EMBL/GenBank/DDBJ databases">
        <title>Acidophilic actinobacteria isolated from forest soil.</title>
        <authorList>
            <person name="Golinska P."/>
        </authorList>
    </citation>
    <scope>NUCLEOTIDE SEQUENCE [LARGE SCALE GENOMIC DNA]</scope>
    <source>
        <strain evidence="2 3">NL8</strain>
    </source>
</reference>
<dbReference type="EMBL" id="JAAFYZ010000145">
    <property type="protein sequence ID" value="MBS2551581.1"/>
    <property type="molecule type" value="Genomic_DNA"/>
</dbReference>
<name>A0ABS5KZU1_9ACTN</name>
<dbReference type="RefSeq" id="WP_212016345.1">
    <property type="nucleotide sequence ID" value="NZ_JAAFYZ010000145.1"/>
</dbReference>
<sequence>MSQTYDNGHTALLVMLAAFVATFAITRVVTRLIRSGRGPFGNLEAGGVHVHHLVPGIFLLLITGTFEFFLAPHGAWRSVLAAGFAVGAALTLDEYALWLLLDDVYWAEDGRKSVDAVVFAAGIGLVLLVASNPFAREQGESRLFFAGFLAVNLGLAVVAVLKGRFFLGVGGVMIPFLALVAALRLARPGSPWFRWFYRDGAAKNVKARRRAARRGPWGWDRAVSALSGMPRRRRH</sequence>
<protein>
    <recommendedName>
        <fullName evidence="4">Integral membrane protein</fullName>
    </recommendedName>
</protein>
<keyword evidence="1" id="KW-0472">Membrane</keyword>
<feature type="transmembrane region" description="Helical" evidence="1">
    <location>
        <begin position="79"/>
        <end position="101"/>
    </location>
</feature>
<feature type="transmembrane region" description="Helical" evidence="1">
    <location>
        <begin position="53"/>
        <end position="72"/>
    </location>
</feature>
<feature type="transmembrane region" description="Helical" evidence="1">
    <location>
        <begin position="113"/>
        <end position="131"/>
    </location>
</feature>
<feature type="transmembrane region" description="Helical" evidence="1">
    <location>
        <begin position="167"/>
        <end position="186"/>
    </location>
</feature>
<evidence type="ECO:0008006" key="4">
    <source>
        <dbReference type="Google" id="ProtNLM"/>
    </source>
</evidence>
<feature type="transmembrane region" description="Helical" evidence="1">
    <location>
        <begin position="12"/>
        <end position="33"/>
    </location>
</feature>
<gene>
    <name evidence="2" type="ORF">KGQ19_32410</name>
</gene>
<organism evidence="2 3">
    <name type="scientific">Catenulispora pinistramenti</name>
    <dbReference type="NCBI Taxonomy" id="2705254"/>
    <lineage>
        <taxon>Bacteria</taxon>
        <taxon>Bacillati</taxon>
        <taxon>Actinomycetota</taxon>
        <taxon>Actinomycetes</taxon>
        <taxon>Catenulisporales</taxon>
        <taxon>Catenulisporaceae</taxon>
        <taxon>Catenulispora</taxon>
    </lineage>
</organism>
<proteinExistence type="predicted"/>
<evidence type="ECO:0000256" key="1">
    <source>
        <dbReference type="SAM" id="Phobius"/>
    </source>
</evidence>
<keyword evidence="1" id="KW-0812">Transmembrane</keyword>
<keyword evidence="1" id="KW-1133">Transmembrane helix</keyword>